<keyword evidence="2" id="KW-1185">Reference proteome</keyword>
<dbReference type="Proteomes" id="UP000426444">
    <property type="component" value="Chromosome"/>
</dbReference>
<reference evidence="2" key="1">
    <citation type="journal article" date="2019" name="Microbiology">
        <title>Complete Genome Sequence of an Uncultured Bacterium of the Candidate Phylum Bipolaricaulota.</title>
        <authorList>
            <person name="Kadnikov V.V."/>
            <person name="Mardanov A.V."/>
            <person name="Beletsky A.V."/>
            <person name="Frank Y.A."/>
            <person name="Karnachuk O.V."/>
            <person name="Ravin N.V."/>
        </authorList>
    </citation>
    <scope>NUCLEOTIDE SEQUENCE [LARGE SCALE GENOMIC DNA]</scope>
</reference>
<dbReference type="EMBL" id="CP046457">
    <property type="protein sequence ID" value="QGU00286.1"/>
    <property type="molecule type" value="Genomic_DNA"/>
</dbReference>
<proteinExistence type="predicted"/>
<dbReference type="KEGG" id="salq:SYNTR_1692"/>
<dbReference type="AlphaFoldDB" id="A0A6I6DJT8"/>
<organism evidence="1 2">
    <name type="scientific">Candidatus Syntrophocurvum alkaliphilum</name>
    <dbReference type="NCBI Taxonomy" id="2293317"/>
    <lineage>
        <taxon>Bacteria</taxon>
        <taxon>Bacillati</taxon>
        <taxon>Bacillota</taxon>
        <taxon>Clostridia</taxon>
        <taxon>Eubacteriales</taxon>
        <taxon>Syntrophomonadaceae</taxon>
        <taxon>Candidatus Syntrophocurvum</taxon>
    </lineage>
</organism>
<evidence type="ECO:0000313" key="1">
    <source>
        <dbReference type="EMBL" id="QGU00286.1"/>
    </source>
</evidence>
<gene>
    <name evidence="1" type="ORF">SYNTR_1692</name>
</gene>
<sequence length="66" mass="7880">MAERSDHLSNCFVELNIQLSKYSQITAKSQNSHNNKKISHDGRKASIIYMQTAYKKWQNFIYKKWK</sequence>
<evidence type="ECO:0000313" key="2">
    <source>
        <dbReference type="Proteomes" id="UP000426444"/>
    </source>
</evidence>
<accession>A0A6I6DJT8</accession>
<dbReference type="RefSeq" id="WP_197079073.1">
    <property type="nucleotide sequence ID" value="NZ_CP046457.1"/>
</dbReference>
<protein>
    <submittedName>
        <fullName evidence="1">Uncharacterized protein</fullName>
    </submittedName>
</protein>
<name>A0A6I6DJT8_9FIRM</name>